<keyword evidence="7" id="KW-1185">Reference proteome</keyword>
<feature type="compositionally biased region" description="Basic and acidic residues" evidence="3">
    <location>
        <begin position="197"/>
        <end position="222"/>
    </location>
</feature>
<feature type="compositionally biased region" description="Basic and acidic residues" evidence="3">
    <location>
        <begin position="166"/>
        <end position="176"/>
    </location>
</feature>
<dbReference type="EMBL" id="PQFF01000310">
    <property type="protein sequence ID" value="RHZ62400.1"/>
    <property type="molecule type" value="Genomic_DNA"/>
</dbReference>
<evidence type="ECO:0000256" key="3">
    <source>
        <dbReference type="SAM" id="MobiDB-lite"/>
    </source>
</evidence>
<gene>
    <name evidence="6" type="ORF">Glove_340g49</name>
</gene>
<dbReference type="SUPFAM" id="SSF57756">
    <property type="entry name" value="Retrovirus zinc finger-like domains"/>
    <property type="match status" value="1"/>
</dbReference>
<dbReference type="Gene3D" id="3.30.70.330">
    <property type="match status" value="1"/>
</dbReference>
<feature type="compositionally biased region" description="Polar residues" evidence="3">
    <location>
        <begin position="341"/>
        <end position="355"/>
    </location>
</feature>
<evidence type="ECO:0008006" key="8">
    <source>
        <dbReference type="Google" id="ProtNLM"/>
    </source>
</evidence>
<dbReference type="PANTHER" id="PTHR48038:SF1">
    <property type="entry name" value="RIBONUCLEOPROTEIN RB97D"/>
    <property type="match status" value="1"/>
</dbReference>
<dbReference type="Pfam" id="PF00076">
    <property type="entry name" value="RRM_1"/>
    <property type="match status" value="1"/>
</dbReference>
<dbReference type="SUPFAM" id="SSF54928">
    <property type="entry name" value="RNA-binding domain, RBD"/>
    <property type="match status" value="1"/>
</dbReference>
<evidence type="ECO:0000259" key="5">
    <source>
        <dbReference type="PROSITE" id="PS50158"/>
    </source>
</evidence>
<dbReference type="STRING" id="1348612.A0A397HPL9"/>
<evidence type="ECO:0000313" key="6">
    <source>
        <dbReference type="EMBL" id="RHZ62400.1"/>
    </source>
</evidence>
<organism evidence="6 7">
    <name type="scientific">Diversispora epigaea</name>
    <dbReference type="NCBI Taxonomy" id="1348612"/>
    <lineage>
        <taxon>Eukaryota</taxon>
        <taxon>Fungi</taxon>
        <taxon>Fungi incertae sedis</taxon>
        <taxon>Mucoromycota</taxon>
        <taxon>Glomeromycotina</taxon>
        <taxon>Glomeromycetes</taxon>
        <taxon>Diversisporales</taxon>
        <taxon>Diversisporaceae</taxon>
        <taxon>Diversispora</taxon>
    </lineage>
</organism>
<dbReference type="Gene3D" id="4.10.60.10">
    <property type="entry name" value="Zinc finger, CCHC-type"/>
    <property type="match status" value="1"/>
</dbReference>
<dbReference type="InterPro" id="IPR036875">
    <property type="entry name" value="Znf_CCHC_sf"/>
</dbReference>
<dbReference type="PROSITE" id="PS50102">
    <property type="entry name" value="RRM"/>
    <property type="match status" value="1"/>
</dbReference>
<feature type="domain" description="CCHC-type" evidence="5">
    <location>
        <begin position="97"/>
        <end position="112"/>
    </location>
</feature>
<dbReference type="GO" id="GO:0003723">
    <property type="term" value="F:RNA binding"/>
    <property type="evidence" value="ECO:0007669"/>
    <property type="project" value="UniProtKB-UniRule"/>
</dbReference>
<evidence type="ECO:0000259" key="4">
    <source>
        <dbReference type="PROSITE" id="PS50102"/>
    </source>
</evidence>
<dbReference type="InterPro" id="IPR000504">
    <property type="entry name" value="RRM_dom"/>
</dbReference>
<dbReference type="AlphaFoldDB" id="A0A397HPL9"/>
<feature type="compositionally biased region" description="Basic and acidic residues" evidence="3">
    <location>
        <begin position="145"/>
        <end position="157"/>
    </location>
</feature>
<keyword evidence="1" id="KW-0479">Metal-binding</keyword>
<dbReference type="PANTHER" id="PTHR48038">
    <property type="entry name" value="RIBONUCLEOPROTEIN RB97D"/>
    <property type="match status" value="1"/>
</dbReference>
<name>A0A397HPL9_9GLOM</name>
<dbReference type="InterPro" id="IPR035979">
    <property type="entry name" value="RBD_domain_sf"/>
</dbReference>
<dbReference type="GO" id="GO:0008270">
    <property type="term" value="F:zinc ion binding"/>
    <property type="evidence" value="ECO:0007669"/>
    <property type="project" value="UniProtKB-KW"/>
</dbReference>
<dbReference type="InterPro" id="IPR012677">
    <property type="entry name" value="Nucleotide-bd_a/b_plait_sf"/>
</dbReference>
<comment type="caution">
    <text evidence="6">The sequence shown here is derived from an EMBL/GenBank/DDBJ whole genome shotgun (WGS) entry which is preliminary data.</text>
</comment>
<dbReference type="Pfam" id="PF00098">
    <property type="entry name" value="zf-CCHC"/>
    <property type="match status" value="1"/>
</dbReference>
<dbReference type="InterPro" id="IPR001878">
    <property type="entry name" value="Znf_CCHC"/>
</dbReference>
<dbReference type="Proteomes" id="UP000266861">
    <property type="component" value="Unassembled WGS sequence"/>
</dbReference>
<feature type="region of interest" description="Disordered" evidence="3">
    <location>
        <begin position="118"/>
        <end position="176"/>
    </location>
</feature>
<evidence type="ECO:0000313" key="7">
    <source>
        <dbReference type="Proteomes" id="UP000266861"/>
    </source>
</evidence>
<evidence type="ECO:0000256" key="2">
    <source>
        <dbReference type="PROSITE-ProRule" id="PRU00176"/>
    </source>
</evidence>
<feature type="compositionally biased region" description="Basic and acidic residues" evidence="3">
    <location>
        <begin position="232"/>
        <end position="243"/>
    </location>
</feature>
<dbReference type="PROSITE" id="PS50158">
    <property type="entry name" value="ZF_CCHC"/>
    <property type="match status" value="1"/>
</dbReference>
<dbReference type="OrthoDB" id="1099063at2759"/>
<accession>A0A397HPL9</accession>
<proteinExistence type="predicted"/>
<dbReference type="SMART" id="SM00343">
    <property type="entry name" value="ZnF_C2HC"/>
    <property type="match status" value="1"/>
</dbReference>
<evidence type="ECO:0000256" key="1">
    <source>
        <dbReference type="PROSITE-ProRule" id="PRU00047"/>
    </source>
</evidence>
<keyword evidence="1" id="KW-0863">Zinc-finger</keyword>
<protein>
    <recommendedName>
        <fullName evidence="8">CCHC-type domain-containing protein</fullName>
    </recommendedName>
</protein>
<feature type="compositionally biased region" description="Basic and acidic residues" evidence="3">
    <location>
        <begin position="126"/>
        <end position="137"/>
    </location>
</feature>
<dbReference type="SMART" id="SM00360">
    <property type="entry name" value="RRM"/>
    <property type="match status" value="1"/>
</dbReference>
<keyword evidence="1" id="KW-0862">Zinc</keyword>
<keyword evidence="2" id="KW-0694">RNA-binding</keyword>
<feature type="region of interest" description="Disordered" evidence="3">
    <location>
        <begin position="197"/>
        <end position="368"/>
    </location>
</feature>
<feature type="domain" description="RRM" evidence="4">
    <location>
        <begin position="7"/>
        <end position="77"/>
    </location>
</feature>
<sequence length="368" mass="43283">MPSGSGVKIYIGNLSERARPEEIKDHFTKYGNVMNMELKGNYGFIEYEERRMCEEAITQLHGSDFQGSQLRVEFAHAERNNGNFPKYREGGKSSDTCFKCGQVGHWARECTSNTREFVSRKPGGGRYEDRRTTDSYVREPYNGRGENREKYDRDERFPPSTPLERGGYERPYENRYGREPAELEYRREFRGTYDRPYDRERDRTYDRNYPDREYERYRDNYDRNYYPPQRDGGYEREGYDRRPLPLPDVAPYSATRGRTGSPPPPRRGSYDRGIREQPLPSTTYRGRSPPAPRYPDPLVGGPHTMRPLSPRPNVYRNKFVLNQRRRSMSPLRNNRVPISYSGRQRSPSPIGNNRPMQPRRGPKTPSPR</sequence>
<reference evidence="6 7" key="1">
    <citation type="submission" date="2018-08" db="EMBL/GenBank/DDBJ databases">
        <title>Genome and evolution of the arbuscular mycorrhizal fungus Diversispora epigaea (formerly Glomus versiforme) and its bacterial endosymbionts.</title>
        <authorList>
            <person name="Sun X."/>
            <person name="Fei Z."/>
            <person name="Harrison M."/>
        </authorList>
    </citation>
    <scope>NUCLEOTIDE SEQUENCE [LARGE SCALE GENOMIC DNA]</scope>
    <source>
        <strain evidence="6 7">IT104</strain>
    </source>
</reference>